<name>A0A4Y9SYB6_9BURK</name>
<evidence type="ECO:0000259" key="1">
    <source>
        <dbReference type="PROSITE" id="PS51833"/>
    </source>
</evidence>
<dbReference type="Proteomes" id="UP000297258">
    <property type="component" value="Unassembled WGS sequence"/>
</dbReference>
<dbReference type="OrthoDB" id="9804751at2"/>
<feature type="domain" description="HDOD" evidence="1">
    <location>
        <begin position="42"/>
        <end position="240"/>
    </location>
</feature>
<proteinExistence type="predicted"/>
<comment type="caution">
    <text evidence="2">The sequence shown here is derived from an EMBL/GenBank/DDBJ whole genome shotgun (WGS) entry which is preliminary data.</text>
</comment>
<dbReference type="InterPro" id="IPR013976">
    <property type="entry name" value="HDOD"/>
</dbReference>
<evidence type="ECO:0000313" key="2">
    <source>
        <dbReference type="EMBL" id="TFW31639.1"/>
    </source>
</evidence>
<dbReference type="PANTHER" id="PTHR33525">
    <property type="match status" value="1"/>
</dbReference>
<gene>
    <name evidence="2" type="ORF">E4O92_12980</name>
</gene>
<dbReference type="AlphaFoldDB" id="A0A4Y9SYB6"/>
<dbReference type="PANTHER" id="PTHR33525:SF4">
    <property type="entry name" value="CYCLIC DI-GMP PHOSPHODIESTERASE CDGJ"/>
    <property type="match status" value="1"/>
</dbReference>
<dbReference type="EMBL" id="SPUM01000085">
    <property type="protein sequence ID" value="TFW31639.1"/>
    <property type="molecule type" value="Genomic_DNA"/>
</dbReference>
<protein>
    <submittedName>
        <fullName evidence="2">HDOD domain-containing protein</fullName>
    </submittedName>
</protein>
<dbReference type="PROSITE" id="PS51833">
    <property type="entry name" value="HDOD"/>
    <property type="match status" value="1"/>
</dbReference>
<dbReference type="InterPro" id="IPR052340">
    <property type="entry name" value="RNase_Y/CdgJ"/>
</dbReference>
<reference evidence="2 3" key="1">
    <citation type="submission" date="2019-03" db="EMBL/GenBank/DDBJ databases">
        <title>Draft genome of Massilia hortus sp. nov., a novel bacterial species of the Oxalobacteraceae family.</title>
        <authorList>
            <person name="Peta V."/>
            <person name="Raths R."/>
            <person name="Bucking H."/>
        </authorList>
    </citation>
    <scope>NUCLEOTIDE SEQUENCE [LARGE SCALE GENOMIC DNA]</scope>
    <source>
        <strain evidence="2 3">ONC3</strain>
    </source>
</reference>
<organism evidence="2 3">
    <name type="scientific">Massilia horti</name>
    <dbReference type="NCBI Taxonomy" id="2562153"/>
    <lineage>
        <taxon>Bacteria</taxon>
        <taxon>Pseudomonadati</taxon>
        <taxon>Pseudomonadota</taxon>
        <taxon>Betaproteobacteria</taxon>
        <taxon>Burkholderiales</taxon>
        <taxon>Oxalobacteraceae</taxon>
        <taxon>Telluria group</taxon>
        <taxon>Massilia</taxon>
    </lineage>
</organism>
<feature type="non-terminal residue" evidence="2">
    <location>
        <position position="1"/>
    </location>
</feature>
<dbReference type="Gene3D" id="1.10.3210.10">
    <property type="entry name" value="Hypothetical protein af1432"/>
    <property type="match status" value="1"/>
</dbReference>
<dbReference type="Pfam" id="PF08668">
    <property type="entry name" value="HDOD"/>
    <property type="match status" value="1"/>
</dbReference>
<dbReference type="SUPFAM" id="SSF109604">
    <property type="entry name" value="HD-domain/PDEase-like"/>
    <property type="match status" value="1"/>
</dbReference>
<dbReference type="RefSeq" id="WP_135190199.1">
    <property type="nucleotide sequence ID" value="NZ_SPUM01000085.1"/>
</dbReference>
<keyword evidence="3" id="KW-1185">Reference proteome</keyword>
<sequence length="247" mass="26887">ALAGPHLARAIGSAKRWSECVLAGFTWFSGDYAFDPATPGAMIGDAAARRRLLALLALVARDADSRELEVLLKQDAALSFHLLKLVNSAAFAVGSTSITSFGQAISVLGRRQLQRWLQLLLYARQQANGLPNLMLPLAALRGAQMEALCKRDGGDRDSQELAFMTGVFSLLDCLFGIPMAVLVGELKLPPEAEAALLRREGALGQRLSLFECAPGEQELEAAGISRDDWWRSQLYAWHWAIQVGRNV</sequence>
<accession>A0A4Y9SYB6</accession>
<evidence type="ECO:0000313" key="3">
    <source>
        <dbReference type="Proteomes" id="UP000297258"/>
    </source>
</evidence>